<gene>
    <name evidence="3" type="ORF">L3Y34_005100</name>
</gene>
<dbReference type="InterPro" id="IPR002542">
    <property type="entry name" value="T20D4.11-like_dom"/>
</dbReference>
<protein>
    <recommendedName>
        <fullName evidence="2">T20D4.11-like domain-containing protein</fullName>
    </recommendedName>
</protein>
<dbReference type="AlphaFoldDB" id="A0AAE9ACU0"/>
<evidence type="ECO:0000259" key="2">
    <source>
        <dbReference type="Pfam" id="PF01579"/>
    </source>
</evidence>
<dbReference type="KEGG" id="cbr:CBG_04463"/>
<proteinExistence type="predicted"/>
<evidence type="ECO:0000313" key="3">
    <source>
        <dbReference type="EMBL" id="ULT97045.1"/>
    </source>
</evidence>
<keyword evidence="1" id="KW-0472">Membrane</keyword>
<sequence length="226" mass="26436">MAKPKAKKQKLPFVPIPKVHRVQEIPAHERDPSPPPRYEEPACCTSTLVLFFFMILITFSSFLIYNFWPVRVQCTKAETVLHKSCIEKIERIKAILDTTIPDFSATPIGRDVAKKCQEMDDCLYAIECRSLKLNDSLPDRCAIYQFFETDFKKCRERMEKMIDLPVCVTKFLSTTGPIECDVLQEHVECYKDHVSLICDDESSLFHFWLRRHIDDYAQIIQCQLEY</sequence>
<name>A0AAE9ACU0_CAEBR</name>
<dbReference type="PANTHER" id="PTHR31897">
    <property type="entry name" value="PROTEIN CBG17011-RELATED"/>
    <property type="match status" value="1"/>
</dbReference>
<organism evidence="3 4">
    <name type="scientific">Caenorhabditis briggsae</name>
    <dbReference type="NCBI Taxonomy" id="6238"/>
    <lineage>
        <taxon>Eukaryota</taxon>
        <taxon>Metazoa</taxon>
        <taxon>Ecdysozoa</taxon>
        <taxon>Nematoda</taxon>
        <taxon>Chromadorea</taxon>
        <taxon>Rhabditida</taxon>
        <taxon>Rhabditina</taxon>
        <taxon>Rhabditomorpha</taxon>
        <taxon>Rhabditoidea</taxon>
        <taxon>Rhabditidae</taxon>
        <taxon>Peloderinae</taxon>
        <taxon>Caenorhabditis</taxon>
    </lineage>
</organism>
<evidence type="ECO:0000256" key="1">
    <source>
        <dbReference type="SAM" id="Phobius"/>
    </source>
</evidence>
<accession>A0AAE9ACU0</accession>
<dbReference type="EMBL" id="CP090894">
    <property type="protein sequence ID" value="ULT97045.1"/>
    <property type="molecule type" value="Genomic_DNA"/>
</dbReference>
<keyword evidence="1" id="KW-0812">Transmembrane</keyword>
<dbReference type="Proteomes" id="UP000827892">
    <property type="component" value="Chromosome IV"/>
</dbReference>
<dbReference type="OMA" id="CAEVEEC"/>
<reference evidence="3 4" key="1">
    <citation type="submission" date="2022-05" db="EMBL/GenBank/DDBJ databases">
        <title>Chromosome-level reference genomes for two strains of Caenorhabditis briggsae: an improved platform for comparative genomics.</title>
        <authorList>
            <person name="Stevens L."/>
            <person name="Andersen E.C."/>
        </authorList>
    </citation>
    <scope>NUCLEOTIDE SEQUENCE [LARGE SCALE GENOMIC DNA]</scope>
    <source>
        <strain evidence="3">QX1410_ONT</strain>
        <tissue evidence="3">Whole-organism</tissue>
    </source>
</reference>
<keyword evidence="1" id="KW-1133">Transmembrane helix</keyword>
<dbReference type="Pfam" id="PF01579">
    <property type="entry name" value="DUF19"/>
    <property type="match status" value="1"/>
</dbReference>
<evidence type="ECO:0000313" key="4">
    <source>
        <dbReference type="Proteomes" id="UP000827892"/>
    </source>
</evidence>
<dbReference type="PANTHER" id="PTHR31897:SF12">
    <property type="entry name" value="DUF19 DOMAIN-CONTAINING PROTEIN"/>
    <property type="match status" value="1"/>
</dbReference>
<feature type="transmembrane region" description="Helical" evidence="1">
    <location>
        <begin position="47"/>
        <end position="68"/>
    </location>
</feature>
<feature type="domain" description="T20D4.11-like" evidence="2">
    <location>
        <begin position="74"/>
        <end position="220"/>
    </location>
</feature>